<dbReference type="PANTHER" id="PTHR34184">
    <property type="entry name" value="UPF0718 PROTEIN YCGR"/>
    <property type="match status" value="1"/>
</dbReference>
<keyword evidence="5 7" id="KW-1133">Transmembrane helix</keyword>
<evidence type="ECO:0000256" key="4">
    <source>
        <dbReference type="ARBA" id="ARBA00022692"/>
    </source>
</evidence>
<accession>A0A653AKD8</accession>
<keyword evidence="6 7" id="KW-0472">Membrane</keyword>
<dbReference type="EMBL" id="UPXX01000036">
    <property type="protein sequence ID" value="VBB48540.1"/>
    <property type="molecule type" value="Genomic_DNA"/>
</dbReference>
<feature type="transmembrane region" description="Helical" evidence="7">
    <location>
        <begin position="110"/>
        <end position="130"/>
    </location>
</feature>
<evidence type="ECO:0000313" key="8">
    <source>
        <dbReference type="EMBL" id="VBB48540.1"/>
    </source>
</evidence>
<dbReference type="PANTHER" id="PTHR34184:SF4">
    <property type="entry name" value="UPF0718 PROTEIN YCGR"/>
    <property type="match status" value="1"/>
</dbReference>
<protein>
    <recommendedName>
        <fullName evidence="9">Permease</fullName>
    </recommendedName>
</protein>
<comment type="similarity">
    <text evidence="2">Belongs to the UPF0718 family.</text>
</comment>
<evidence type="ECO:0000256" key="1">
    <source>
        <dbReference type="ARBA" id="ARBA00004651"/>
    </source>
</evidence>
<name>A0A653AKD8_UNCDX</name>
<comment type="subcellular location">
    <subcellularLocation>
        <location evidence="1">Cell membrane</location>
        <topology evidence="1">Multi-pass membrane protein</topology>
    </subcellularLocation>
</comment>
<dbReference type="AlphaFoldDB" id="A0A653AKD8"/>
<feature type="transmembrane region" description="Helical" evidence="7">
    <location>
        <begin position="39"/>
        <end position="61"/>
    </location>
</feature>
<evidence type="ECO:0000256" key="5">
    <source>
        <dbReference type="ARBA" id="ARBA00022989"/>
    </source>
</evidence>
<evidence type="ECO:0008006" key="9">
    <source>
        <dbReference type="Google" id="ProtNLM"/>
    </source>
</evidence>
<evidence type="ECO:0000256" key="6">
    <source>
        <dbReference type="ARBA" id="ARBA00023136"/>
    </source>
</evidence>
<keyword evidence="4 7" id="KW-0812">Transmembrane</keyword>
<reference evidence="8" key="1">
    <citation type="submission" date="2018-07" db="EMBL/GenBank/DDBJ databases">
        <authorList>
            <consortium name="Genoscope - CEA"/>
            <person name="William W."/>
        </authorList>
    </citation>
    <scope>NUCLEOTIDE SEQUENCE</scope>
    <source>
        <strain evidence="8">IK1</strain>
    </source>
</reference>
<dbReference type="GO" id="GO:0005886">
    <property type="term" value="C:plasma membrane"/>
    <property type="evidence" value="ECO:0007669"/>
    <property type="project" value="UniProtKB-SubCell"/>
</dbReference>
<evidence type="ECO:0000256" key="3">
    <source>
        <dbReference type="ARBA" id="ARBA00022475"/>
    </source>
</evidence>
<evidence type="ECO:0000256" key="2">
    <source>
        <dbReference type="ARBA" id="ARBA00006386"/>
    </source>
</evidence>
<feature type="transmembrane region" description="Helical" evidence="7">
    <location>
        <begin position="81"/>
        <end position="104"/>
    </location>
</feature>
<dbReference type="InterPro" id="IPR005524">
    <property type="entry name" value="DUF318"/>
</dbReference>
<keyword evidence="3" id="KW-1003">Cell membrane</keyword>
<dbReference type="Pfam" id="PF03773">
    <property type="entry name" value="ArsP_1"/>
    <property type="match status" value="1"/>
</dbReference>
<sequence length="166" mass="17972">MKMNISTWIMLLLTCALALSAYMKDPALVPEGLKAGGKLFWDILPAMVLAFIAAGLVSVLLPRDLMSRWLGEDSGLRGLIIATLAGALTPGGPFVQFPIVAVLLKAGAGVAPLMAYITAWSILGLNRILVYEIPMLGWRLSIARIAASLVFPMIIGLFTRFIWTRM</sequence>
<organism evidence="8">
    <name type="scientific">Uncultured Desulfatiglans sp</name>
    <dbReference type="NCBI Taxonomy" id="1748965"/>
    <lineage>
        <taxon>Bacteria</taxon>
        <taxon>Pseudomonadati</taxon>
        <taxon>Thermodesulfobacteriota</taxon>
        <taxon>Desulfobacteria</taxon>
        <taxon>Desulfatiglandales</taxon>
        <taxon>Desulfatiglandaceae</taxon>
        <taxon>Desulfatiglans</taxon>
        <taxon>environmental samples</taxon>
    </lineage>
</organism>
<gene>
    <name evidence="8" type="ORF">TRIP_B90012</name>
</gene>
<evidence type="ECO:0000256" key="7">
    <source>
        <dbReference type="SAM" id="Phobius"/>
    </source>
</evidence>
<feature type="transmembrane region" description="Helical" evidence="7">
    <location>
        <begin position="142"/>
        <end position="163"/>
    </location>
</feature>
<proteinExistence type="inferred from homology"/>
<dbReference type="InterPro" id="IPR052923">
    <property type="entry name" value="UPF0718"/>
</dbReference>